<evidence type="ECO:0000256" key="1">
    <source>
        <dbReference type="SAM" id="SignalP"/>
    </source>
</evidence>
<protein>
    <recommendedName>
        <fullName evidence="3">Secreted protein</fullName>
    </recommendedName>
</protein>
<dbReference type="AlphaFoldDB" id="G3MKK9"/>
<sequence length="190" mass="21054">MNNTMKSSLMAVCVLGFLATVVSGETAVEEEAAQGELQALYSEETVNEAFLVGHILREVALHLEQDADVYEADEYFFRKLWDKTKLAMKKASKKIKVASKKVGPGIKKTLKAAGKLIVKATIEVVKKKAQEKAAEYVTKIFSKALSRYALEDVESNADFVQRICRDIDLAGQQLIERGEQLGGHQLVYLS</sequence>
<dbReference type="EMBL" id="JO842410">
    <property type="protein sequence ID" value="AEO34027.1"/>
    <property type="molecule type" value="mRNA"/>
</dbReference>
<evidence type="ECO:0008006" key="3">
    <source>
        <dbReference type="Google" id="ProtNLM"/>
    </source>
</evidence>
<feature type="chain" id="PRO_5003447083" description="Secreted protein" evidence="1">
    <location>
        <begin position="25"/>
        <end position="190"/>
    </location>
</feature>
<organism evidence="2">
    <name type="scientific">Amblyomma maculatum</name>
    <name type="common">Gulf Coast tick</name>
    <dbReference type="NCBI Taxonomy" id="34609"/>
    <lineage>
        <taxon>Eukaryota</taxon>
        <taxon>Metazoa</taxon>
        <taxon>Ecdysozoa</taxon>
        <taxon>Arthropoda</taxon>
        <taxon>Chelicerata</taxon>
        <taxon>Arachnida</taxon>
        <taxon>Acari</taxon>
        <taxon>Parasitiformes</taxon>
        <taxon>Ixodida</taxon>
        <taxon>Ixodoidea</taxon>
        <taxon>Ixodidae</taxon>
        <taxon>Amblyomminae</taxon>
        <taxon>Amblyomma</taxon>
    </lineage>
</organism>
<name>G3MKK9_AMBMU</name>
<accession>G3MKK9</accession>
<proteinExistence type="evidence at transcript level"/>
<keyword evidence="1" id="KW-0732">Signal</keyword>
<reference evidence="2" key="1">
    <citation type="journal article" date="2011" name="PLoS ONE">
        <title>A deep insight into the sialotranscriptome of the gulf coast tick, Amblyomma maculatum.</title>
        <authorList>
            <person name="Karim S."/>
            <person name="Singh P."/>
            <person name="Ribeiro J.M."/>
        </authorList>
    </citation>
    <scope>NUCLEOTIDE SEQUENCE</scope>
    <source>
        <tissue evidence="2">Salivary gland</tissue>
    </source>
</reference>
<evidence type="ECO:0000313" key="2">
    <source>
        <dbReference type="EMBL" id="AEO34027.1"/>
    </source>
</evidence>
<feature type="signal peptide" evidence="1">
    <location>
        <begin position="1"/>
        <end position="24"/>
    </location>
</feature>